<comment type="subunit">
    <text evidence="2">Heterodimer with ADAM1/fertilin subunit alpha.</text>
</comment>
<dbReference type="SMART" id="SM00608">
    <property type="entry name" value="ACR"/>
    <property type="match status" value="1"/>
</dbReference>
<dbReference type="Proteomes" id="UP000515203">
    <property type="component" value="Unplaced"/>
</dbReference>
<dbReference type="InterPro" id="IPR024079">
    <property type="entry name" value="MetalloPept_cat_dom_sf"/>
</dbReference>
<dbReference type="GO" id="GO:0007339">
    <property type="term" value="P:binding of sperm to zona pellucida"/>
    <property type="evidence" value="ECO:0007669"/>
    <property type="project" value="TreeGrafter"/>
</dbReference>
<dbReference type="InterPro" id="IPR000742">
    <property type="entry name" value="EGF"/>
</dbReference>
<feature type="signal peptide" evidence="21">
    <location>
        <begin position="1"/>
        <end position="16"/>
    </location>
</feature>
<organism evidence="25 26">
    <name type="scientific">Octodon degus</name>
    <name type="common">Degu</name>
    <name type="synonym">Sciurus degus</name>
    <dbReference type="NCBI Taxonomy" id="10160"/>
    <lineage>
        <taxon>Eukaryota</taxon>
        <taxon>Metazoa</taxon>
        <taxon>Chordata</taxon>
        <taxon>Craniata</taxon>
        <taxon>Vertebrata</taxon>
        <taxon>Euteleostomi</taxon>
        <taxon>Mammalia</taxon>
        <taxon>Eutheria</taxon>
        <taxon>Euarchontoglires</taxon>
        <taxon>Glires</taxon>
        <taxon>Rodentia</taxon>
        <taxon>Hystricomorpha</taxon>
        <taxon>Octodontidae</taxon>
        <taxon>Octodon</taxon>
    </lineage>
</organism>
<dbReference type="PANTHER" id="PTHR11905:SF108">
    <property type="entry name" value="DISINTEGRIN AND METALLOPROTEINASE DOMAIN-CONTAINING PROTEIN 2"/>
    <property type="match status" value="1"/>
</dbReference>
<feature type="disulfide bond" evidence="17">
    <location>
        <begin position="449"/>
        <end position="469"/>
    </location>
</feature>
<keyword evidence="12" id="KW-0325">Glycoprotein</keyword>
<dbReference type="Pfam" id="PF01562">
    <property type="entry name" value="Pep_M12B_propep"/>
    <property type="match status" value="1"/>
</dbReference>
<dbReference type="PROSITE" id="PS50214">
    <property type="entry name" value="DISINTEGRIN_2"/>
    <property type="match status" value="1"/>
</dbReference>
<keyword evidence="4 18" id="KW-0245">EGF-like domain</keyword>
<evidence type="ECO:0000256" key="15">
    <source>
        <dbReference type="ARBA" id="ARBA00031933"/>
    </source>
</evidence>
<dbReference type="PRINTS" id="PR00289">
    <property type="entry name" value="DISINTEGRIN"/>
</dbReference>
<evidence type="ECO:0000313" key="26">
    <source>
        <dbReference type="RefSeq" id="XP_012370070.2"/>
    </source>
</evidence>
<evidence type="ECO:0000256" key="12">
    <source>
        <dbReference type="ARBA" id="ARBA00023180"/>
    </source>
</evidence>
<evidence type="ECO:0000256" key="18">
    <source>
        <dbReference type="PROSITE-ProRule" id="PRU00076"/>
    </source>
</evidence>
<evidence type="ECO:0000256" key="3">
    <source>
        <dbReference type="ARBA" id="ARBA00020159"/>
    </source>
</evidence>
<keyword evidence="26" id="KW-0645">Protease</keyword>
<reference evidence="26" key="1">
    <citation type="submission" date="2025-08" db="UniProtKB">
        <authorList>
            <consortium name="RefSeq"/>
        </authorList>
    </citation>
    <scope>IDENTIFICATION</scope>
</reference>
<keyword evidence="8" id="KW-0130">Cell adhesion</keyword>
<dbReference type="PROSITE" id="PS00427">
    <property type="entry name" value="DISINTEGRIN_1"/>
    <property type="match status" value="1"/>
</dbReference>
<dbReference type="PROSITE" id="PS50215">
    <property type="entry name" value="ADAM_MEPRO"/>
    <property type="match status" value="1"/>
</dbReference>
<comment type="subcellular location">
    <subcellularLocation>
        <location evidence="1">Membrane</location>
        <topology evidence="1">Single-pass type I membrane protein</topology>
    </subcellularLocation>
</comment>
<dbReference type="SUPFAM" id="SSF55486">
    <property type="entry name" value="Metalloproteases ('zincins'), catalytic domain"/>
    <property type="match status" value="1"/>
</dbReference>
<dbReference type="PROSITE" id="PS01186">
    <property type="entry name" value="EGF_2"/>
    <property type="match status" value="1"/>
</dbReference>
<dbReference type="PANTHER" id="PTHR11905">
    <property type="entry name" value="ADAM A DISINTEGRIN AND METALLOPROTEASE DOMAIN"/>
    <property type="match status" value="1"/>
</dbReference>
<dbReference type="InterPro" id="IPR018358">
    <property type="entry name" value="Disintegrin_CS"/>
</dbReference>
<protein>
    <recommendedName>
        <fullName evidence="3">Disintegrin and metalloproteinase domain-containing protein 2</fullName>
    </recommendedName>
    <alternativeName>
        <fullName evidence="14">Fertilin subunit beta</fullName>
    </alternativeName>
    <alternativeName>
        <fullName evidence="16">PH-30</fullName>
    </alternativeName>
    <alternativeName>
        <fullName evidence="15">PH30-beta</fullName>
    </alternativeName>
</protein>
<evidence type="ECO:0000256" key="5">
    <source>
        <dbReference type="ARBA" id="ARBA00022553"/>
    </source>
</evidence>
<evidence type="ECO:0000256" key="11">
    <source>
        <dbReference type="ARBA" id="ARBA00023157"/>
    </source>
</evidence>
<evidence type="ECO:0000256" key="16">
    <source>
        <dbReference type="ARBA" id="ARBA00032022"/>
    </source>
</evidence>
<evidence type="ECO:0000256" key="8">
    <source>
        <dbReference type="ARBA" id="ARBA00022889"/>
    </source>
</evidence>
<dbReference type="GO" id="GO:0006508">
    <property type="term" value="P:proteolysis"/>
    <property type="evidence" value="ECO:0007669"/>
    <property type="project" value="InterPro"/>
</dbReference>
<dbReference type="InterPro" id="IPR034027">
    <property type="entry name" value="Reprolysin_adamalysin"/>
</dbReference>
<feature type="transmembrane region" description="Helical" evidence="20">
    <location>
        <begin position="686"/>
        <end position="706"/>
    </location>
</feature>
<dbReference type="SMART" id="SM00050">
    <property type="entry name" value="DISIN"/>
    <property type="match status" value="1"/>
</dbReference>
<evidence type="ECO:0000259" key="23">
    <source>
        <dbReference type="PROSITE" id="PS50214"/>
    </source>
</evidence>
<evidence type="ECO:0000256" key="17">
    <source>
        <dbReference type="PROSITE-ProRule" id="PRU00068"/>
    </source>
</evidence>
<keyword evidence="6 20" id="KW-0812">Transmembrane</keyword>
<dbReference type="OrthoDB" id="5951731at2759"/>
<evidence type="ECO:0000259" key="24">
    <source>
        <dbReference type="PROSITE" id="PS50215"/>
    </source>
</evidence>
<evidence type="ECO:0000256" key="21">
    <source>
        <dbReference type="SAM" id="SignalP"/>
    </source>
</evidence>
<dbReference type="FunFam" id="4.10.70.10:FF:000001">
    <property type="entry name" value="Disintegrin and metalloproteinase domain-containing protein 22"/>
    <property type="match status" value="1"/>
</dbReference>
<dbReference type="InParanoid" id="A0A6P3VAE4"/>
<dbReference type="CTD" id="2515"/>
<dbReference type="Gene3D" id="4.10.70.10">
    <property type="entry name" value="Disintegrin domain"/>
    <property type="match status" value="1"/>
</dbReference>
<sequence length="732" mass="81883">MLRVLFLLSGLAGLGGLRVPYSDSERPRLQITVPEKIHTVTGEGGTEVEVSYKITIDGTTYTVNLVQKIFLPHYFKVYGYDNAGIMKPLDQQIKNFCYYQGYIEGYPKSLAIINTCNGLRGLLQFDNISYGIEPLESSLGFEHLLYQVKHENKSVLLYAEKDTSLKNVTYKIKSVKPSEFSQYIEMHAIIEKDLYKHLGGDIAIVTQKIFQLVGLMNAFFSSFNLTVILASLEFWIDENKIPTTGDVNELLHRFQNWKKSYLVLRPHDMAFLLVYRDAPSYIGAIFQGMICDRDYGGGIALYPKSITLDSFGIILVQLLSLSMGIPYDDINQCHCPGTVCIMNPEALHSSGVRMFSNCSMEAFAHFMTKQMSQCLQNQPRLEPAYRQNPVCGNNKVEQGEVCDCGTQEECVSAPPVCCEYSSCRLKDGAQCAQGPCCDNCQFKAEGQVCRSPADECDLPEVCNGTSDSCKEDLYILNGHKCGENKWICINGRCLTGKSQCVQLFGEGVEFGPPECYQQLNSKNDMSGNCGITGPGKYTACTPSNLKCGKLICLHNKKEILRNKEAITIYSNISGQICVGAEYALNHKNKGKMWVQDGTVCDTGKVCRNKQCVDDTYLGYDCTPQTCNNNGVCNNKKQCHCDPPFAPPNCENAVGSSIGGSVDSARLEPFPEKNIIEGVYHTKPKKWPFFLLIPFFIILSVLVVILVKVYYQRKKWRAEDYMSDEYTHLPDNL</sequence>
<dbReference type="AlphaFoldDB" id="A0A6P3VAE4"/>
<evidence type="ECO:0000256" key="20">
    <source>
        <dbReference type="SAM" id="Phobius"/>
    </source>
</evidence>
<keyword evidence="26" id="KW-0378">Hydrolase</keyword>
<dbReference type="RefSeq" id="XP_012370070.2">
    <property type="nucleotide sequence ID" value="XM_012514616.2"/>
</dbReference>
<dbReference type="GO" id="GO:0008584">
    <property type="term" value="P:male gonad development"/>
    <property type="evidence" value="ECO:0007669"/>
    <property type="project" value="TreeGrafter"/>
</dbReference>
<evidence type="ECO:0000256" key="13">
    <source>
        <dbReference type="ARBA" id="ARBA00025231"/>
    </source>
</evidence>
<dbReference type="Pfam" id="PF08516">
    <property type="entry name" value="ADAM_CR"/>
    <property type="match status" value="1"/>
</dbReference>
<dbReference type="GeneID" id="101586217"/>
<comment type="caution">
    <text evidence="18">Lacks conserved residue(s) required for the propagation of feature annotation.</text>
</comment>
<dbReference type="GO" id="GO:0005886">
    <property type="term" value="C:plasma membrane"/>
    <property type="evidence" value="ECO:0007669"/>
    <property type="project" value="TreeGrafter"/>
</dbReference>
<dbReference type="InterPro" id="IPR001590">
    <property type="entry name" value="Peptidase_M12B"/>
</dbReference>
<evidence type="ECO:0000256" key="14">
    <source>
        <dbReference type="ARBA" id="ARBA00030994"/>
    </source>
</evidence>
<evidence type="ECO:0000256" key="7">
    <source>
        <dbReference type="ARBA" id="ARBA00022729"/>
    </source>
</evidence>
<feature type="disulfide bond" evidence="19">
    <location>
        <begin position="335"/>
        <end position="340"/>
    </location>
</feature>
<feature type="domain" description="Peptidase M12B" evidence="24">
    <location>
        <begin position="182"/>
        <end position="379"/>
    </location>
</feature>
<keyword evidence="5" id="KW-0597">Phosphoprotein</keyword>
<evidence type="ECO:0000256" key="10">
    <source>
        <dbReference type="ARBA" id="ARBA00023136"/>
    </source>
</evidence>
<comment type="function">
    <text evidence="13">Sperm surface membrane protein that may be involved in sperm-egg plasma membrane adhesion and fusion during fertilization. Could have a direct role in sperm-zona binding or migration of sperm from the uterus into the oviduct. Interactions with egg membrane could be mediated via binding between its disintegrin-like domain to one or more integrins receptors on the egg. This is a non catalytic metalloprotease-like protein.</text>
</comment>
<keyword evidence="11 18" id="KW-1015">Disulfide bond</keyword>
<evidence type="ECO:0000313" key="25">
    <source>
        <dbReference type="Proteomes" id="UP000515203"/>
    </source>
</evidence>
<dbReference type="InterPro" id="IPR006586">
    <property type="entry name" value="ADAM_Cys-rich"/>
</dbReference>
<name>A0A6P3VAE4_OCTDE</name>
<feature type="disulfide bond" evidence="18">
    <location>
        <begin position="640"/>
        <end position="649"/>
    </location>
</feature>
<dbReference type="InterPro" id="IPR002870">
    <property type="entry name" value="Peptidase_M12B_N"/>
</dbReference>
<dbReference type="InterPro" id="IPR001762">
    <property type="entry name" value="Disintegrin_dom"/>
</dbReference>
<evidence type="ECO:0000256" key="4">
    <source>
        <dbReference type="ARBA" id="ARBA00022536"/>
    </source>
</evidence>
<dbReference type="Pfam" id="PF00200">
    <property type="entry name" value="Disintegrin"/>
    <property type="match status" value="1"/>
</dbReference>
<keyword evidence="7 21" id="KW-0732">Signal</keyword>
<evidence type="ECO:0000256" key="6">
    <source>
        <dbReference type="ARBA" id="ARBA00022692"/>
    </source>
</evidence>
<dbReference type="GO" id="GO:0004222">
    <property type="term" value="F:metalloendopeptidase activity"/>
    <property type="evidence" value="ECO:0007669"/>
    <property type="project" value="InterPro"/>
</dbReference>
<dbReference type="Pfam" id="PF01421">
    <property type="entry name" value="Reprolysin"/>
    <property type="match status" value="1"/>
</dbReference>
<evidence type="ECO:0000259" key="22">
    <source>
        <dbReference type="PROSITE" id="PS50026"/>
    </source>
</evidence>
<keyword evidence="25" id="KW-1185">Reference proteome</keyword>
<dbReference type="SUPFAM" id="SSF57552">
    <property type="entry name" value="Blood coagulation inhibitor (disintegrin)"/>
    <property type="match status" value="1"/>
</dbReference>
<dbReference type="GO" id="GO:0007155">
    <property type="term" value="P:cell adhesion"/>
    <property type="evidence" value="ECO:0007669"/>
    <property type="project" value="UniProtKB-KW"/>
</dbReference>
<evidence type="ECO:0000256" key="2">
    <source>
        <dbReference type="ARBA" id="ARBA00011609"/>
    </source>
</evidence>
<evidence type="ECO:0000256" key="1">
    <source>
        <dbReference type="ARBA" id="ARBA00004479"/>
    </source>
</evidence>
<dbReference type="Gene3D" id="3.40.390.10">
    <property type="entry name" value="Collagenase (Catalytic Domain)"/>
    <property type="match status" value="1"/>
</dbReference>
<dbReference type="InterPro" id="IPR036436">
    <property type="entry name" value="Disintegrin_dom_sf"/>
</dbReference>
<dbReference type="PROSITE" id="PS50026">
    <property type="entry name" value="EGF_3"/>
    <property type="match status" value="1"/>
</dbReference>
<keyword evidence="26" id="KW-0482">Metalloprotease</keyword>
<feature type="domain" description="EGF-like" evidence="22">
    <location>
        <begin position="617"/>
        <end position="650"/>
    </location>
</feature>
<proteinExistence type="predicted"/>
<keyword evidence="9 20" id="KW-1133">Transmembrane helix</keyword>
<feature type="domain" description="Disintegrin" evidence="23">
    <location>
        <begin position="388"/>
        <end position="477"/>
    </location>
</feature>
<accession>A0A6P3VAE4</accession>
<dbReference type="FunCoup" id="A0A6P3VAE4">
    <property type="interactions" value="15"/>
</dbReference>
<feature type="chain" id="PRO_5027865121" description="Disintegrin and metalloproteinase domain-containing protein 2" evidence="21">
    <location>
        <begin position="17"/>
        <end position="732"/>
    </location>
</feature>
<evidence type="ECO:0000256" key="9">
    <source>
        <dbReference type="ARBA" id="ARBA00022989"/>
    </source>
</evidence>
<gene>
    <name evidence="26" type="primary">Adam2</name>
</gene>
<dbReference type="CDD" id="cd04269">
    <property type="entry name" value="ZnMc_adamalysin_II_like"/>
    <property type="match status" value="1"/>
</dbReference>
<evidence type="ECO:0000256" key="19">
    <source>
        <dbReference type="PROSITE-ProRule" id="PRU00276"/>
    </source>
</evidence>
<keyword evidence="10 20" id="KW-0472">Membrane</keyword>